<feature type="region of interest" description="Disordered" evidence="1">
    <location>
        <begin position="638"/>
        <end position="667"/>
    </location>
</feature>
<feature type="compositionally biased region" description="Basic and acidic residues" evidence="1">
    <location>
        <begin position="1219"/>
        <end position="1228"/>
    </location>
</feature>
<gene>
    <name evidence="3" type="ORF">C7374_102156</name>
</gene>
<keyword evidence="4" id="KW-1185">Reference proteome</keyword>
<dbReference type="GO" id="GO:0090313">
    <property type="term" value="P:regulation of protein targeting to membrane"/>
    <property type="evidence" value="ECO:0007669"/>
    <property type="project" value="TreeGrafter"/>
</dbReference>
<evidence type="ECO:0000259" key="2">
    <source>
        <dbReference type="Pfam" id="PF05170"/>
    </source>
</evidence>
<feature type="region of interest" description="Disordered" evidence="1">
    <location>
        <begin position="1206"/>
        <end position="1237"/>
    </location>
</feature>
<proteinExistence type="predicted"/>
<dbReference type="InterPro" id="IPR007844">
    <property type="entry name" value="AsmA"/>
</dbReference>
<dbReference type="Pfam" id="PF05170">
    <property type="entry name" value="AsmA"/>
    <property type="match status" value="1"/>
</dbReference>
<organism evidence="3 4">
    <name type="scientific">Falsochrobactrum ovis</name>
    <dbReference type="NCBI Taxonomy" id="1293442"/>
    <lineage>
        <taxon>Bacteria</taxon>
        <taxon>Pseudomonadati</taxon>
        <taxon>Pseudomonadota</taxon>
        <taxon>Alphaproteobacteria</taxon>
        <taxon>Hyphomicrobiales</taxon>
        <taxon>Brucellaceae</taxon>
        <taxon>Falsochrobactrum</taxon>
    </lineage>
</organism>
<dbReference type="RefSeq" id="WP_111574409.1">
    <property type="nucleotide sequence ID" value="NZ_JBHEEY010000003.1"/>
</dbReference>
<name>A0A364JXM8_9HYPH</name>
<sequence length="1255" mass="134880">MGRIFVFIGGLLVLLLTAALVVPPFVDWSGYRAEFEREAGHILGRPVEVLGDVRVQLLPFPSLQFSNVRVGADTAHPAMSVDAFSMDAELMPFLRGQLLIYDMRVERPRVNILIDKDGMVDWAIRPSTPIDPAQIKVERLSINDGSVTIHDEASGRIYSAEAVDAVLSATRLSGPWQANGTANLAGTPIALGITSGELKPDGSLRFRIRLSPENIPATLETDGDMRLDNGRLHYSGDFSLRSADLLDNKQQPVSEKPFFSDVRVTGKFSADKDKFDASEFRMEQGPTDNPYVVNGKALIDFGDNPHFQISADGQQIYWGPAENLNAELAAASEPFSDRLVFVQKMLEQLPIPDMPGSVDLRLPAIVAGGTTMREVTIHAEPDGNGWSIRQFAADLPGRTKIEAKGRLVVGQEFGFVGDMLVASRQPSGLASWLNESVDEPIRKLAGAGFSGKVDFRKGLQRIDDLEIGLGQSTLTGQFLRQVTGDAEPAITLQLEGDEIESDALQALLGFFLGEQGVSYLEGQSLALNFKSGPVHYEDIVAGEVDLAVRLNNGRFDFDRLMISDVAGVTLTATGTYEPFAAIPSATLDATLLSNDLQPFITMMAHRHPEVPVFRSLAVRADNYRGLFEDSEINIIARGEAPPRHDLEPPVSAENKEGKSTRVDASHKASRMGDEFSFSLSGKTGTMKLDLAGTASGAFDDSNPMQMQLNATAASKNGEEVLALLGLPALPLGIAGELSADVTMQGAPSAGMRTQLKLTASDGTAVADGILSLVGGDAAASGKAQIQALDLQPFIATMGYVLPGFGEGLSADISSDFQYAKGLLRLPNFGGKLGGDDVNARIEANFSDSGLPQIKGETTLDSLKMSSVLAIMLGQDSFNEMRTDSNQIWSTTPFATRPSLPVLINMKLNVADVDMGGFGTISGFSTQLNKNIDSLSLNEMTGNWAGGYLIGNISLQNRDSAALVNSEFKWKGAELANIYQPSTGNAPLTGVIKSTVSLNGAGKNVAELMASLTGSGSVDVENLVVKGLDQNAFDAMLTAADQLGDRIDGASSLDAAHFAEIAQNASGKGEFSAGAANFDFNIVGGVVRVMPFDLDGTKAALAGELQLDIPHLAVNGSGSFTYKDDERSSAGKNEGIQPFINYTLMGSINEPRIEINQEPLVQFLTQSALEREQERVEAMQANIMEKQHLRRQVELLQAEIAERERGIKEDEKRRRSAAKARNDAAHPTKNEQLGESIGDFIRNLEEQQQLSPSIEP</sequence>
<comment type="caution">
    <text evidence="3">The sequence shown here is derived from an EMBL/GenBank/DDBJ whole genome shotgun (WGS) entry which is preliminary data.</text>
</comment>
<feature type="domain" description="AsmA" evidence="2">
    <location>
        <begin position="5"/>
        <end position="275"/>
    </location>
</feature>
<dbReference type="GO" id="GO:0005886">
    <property type="term" value="C:plasma membrane"/>
    <property type="evidence" value="ECO:0007669"/>
    <property type="project" value="TreeGrafter"/>
</dbReference>
<dbReference type="EMBL" id="QLMK01000002">
    <property type="protein sequence ID" value="RAK32159.1"/>
    <property type="molecule type" value="Genomic_DNA"/>
</dbReference>
<dbReference type="Proteomes" id="UP000249453">
    <property type="component" value="Unassembled WGS sequence"/>
</dbReference>
<evidence type="ECO:0000256" key="1">
    <source>
        <dbReference type="SAM" id="MobiDB-lite"/>
    </source>
</evidence>
<protein>
    <submittedName>
        <fullName evidence="3">AsmA-like protein</fullName>
    </submittedName>
</protein>
<dbReference type="PANTHER" id="PTHR30441">
    <property type="entry name" value="DUF748 DOMAIN-CONTAINING PROTEIN"/>
    <property type="match status" value="1"/>
</dbReference>
<dbReference type="OrthoDB" id="9816380at2"/>
<dbReference type="AlphaFoldDB" id="A0A364JXM8"/>
<evidence type="ECO:0000313" key="4">
    <source>
        <dbReference type="Proteomes" id="UP000249453"/>
    </source>
</evidence>
<dbReference type="InterPro" id="IPR017023">
    <property type="entry name" value="UCP034039"/>
</dbReference>
<reference evidence="3 4" key="1">
    <citation type="submission" date="2018-06" db="EMBL/GenBank/DDBJ databases">
        <title>Genomic Encyclopedia of Type Strains, Phase IV (KMG-IV): sequencing the most valuable type-strain genomes for metagenomic binning, comparative biology and taxonomic classification.</title>
        <authorList>
            <person name="Goeker M."/>
        </authorList>
    </citation>
    <scope>NUCLEOTIDE SEQUENCE [LARGE SCALE GENOMIC DNA]</scope>
    <source>
        <strain evidence="3 4">DSM 26720</strain>
    </source>
</reference>
<dbReference type="InterPro" id="IPR052894">
    <property type="entry name" value="AsmA-related"/>
</dbReference>
<accession>A0A364JXM8</accession>
<dbReference type="PANTHER" id="PTHR30441:SF4">
    <property type="entry name" value="PROTEIN ASMA"/>
    <property type="match status" value="1"/>
</dbReference>
<dbReference type="PIRSF" id="PIRSF034039">
    <property type="entry name" value="UCP034039"/>
    <property type="match status" value="1"/>
</dbReference>
<evidence type="ECO:0000313" key="3">
    <source>
        <dbReference type="EMBL" id="RAK32159.1"/>
    </source>
</evidence>
<feature type="compositionally biased region" description="Basic and acidic residues" evidence="1">
    <location>
        <begin position="640"/>
        <end position="667"/>
    </location>
</feature>